<reference evidence="3 4" key="1">
    <citation type="submission" date="2019-11" db="EMBL/GenBank/DDBJ databases">
        <title>Venatorbacter sp. nov. a predator of Campylobacter and other Gram-negative bacteria.</title>
        <authorList>
            <person name="Saeedi A."/>
            <person name="Cummings N.J."/>
            <person name="Connerton I.F."/>
            <person name="Connerton P.L."/>
        </authorList>
    </citation>
    <scope>NUCLEOTIDE SEQUENCE [LARGE SCALE GENOMIC DNA]</scope>
    <source>
        <strain evidence="3">XL5</strain>
    </source>
</reference>
<evidence type="ECO:0000313" key="4">
    <source>
        <dbReference type="Proteomes" id="UP000596074"/>
    </source>
</evidence>
<gene>
    <name evidence="3" type="ORF">GJQ55_09075</name>
</gene>
<name>A0A9X7UX91_9GAMM</name>
<dbReference type="Gene3D" id="3.30.750.140">
    <property type="match status" value="1"/>
</dbReference>
<dbReference type="AlphaFoldDB" id="A0A9X7UX91"/>
<keyword evidence="4" id="KW-1185">Reference proteome</keyword>
<feature type="region of interest" description="Disordered" evidence="1">
    <location>
        <begin position="306"/>
        <end position="329"/>
    </location>
</feature>
<sequence>MTPDSVPLISAATVKTALARPATAPASSAVSDGRGQPTATVEMQVSSSQRQPEGFRLTLTSAQGQQLQVLSEQDLPAGSRLVLQLPDANTSSGKPLQVLSISLPAAPGTTPAPPSAPGTATAAEALTQVLNRFIAARLGLGVQPQPARPAAAAADLYARPSASTIAGTAAGNSSPSINAASARTELLNLLQQLASPGSVNTAPRPLSSQTSATSNLITNTTVPGQPMPVAVQRVLQNWLQTLPAPAQLSQPAGLQQAIQNSGLSYEQRLFSALSNPPASSGQSNTAEAGNLFRQLWQRAAALAQPNPATGAAANTAAGAAPGPAATNPASSNVAALLQAVQQTLEQPGQSGSATTAGNIAATSPAAPGLLASLFSSDHKAVLGKALLIWAQQLHQHSGNDSPPPRTLPMLPPADVPETFRLLQAALAQTETEQVQRLQQGDSWQLQIPLFYRDGEMPREVQLHLHKDSEQNDADGKRKAVRWRLRLHFDLQQLGPLDIDIELQYPALSATFWSQQAPTLTQLNRELQPLRQRLQQLGVEVQELQVRHGQLPAPERNRISQRLVDIHS</sequence>
<dbReference type="KEGG" id="vcw:GJQ55_09075"/>
<protein>
    <recommendedName>
        <fullName evidence="2">Flagellar hook-length control protein-like C-terminal domain-containing protein</fullName>
    </recommendedName>
</protein>
<dbReference type="EMBL" id="CP046056">
    <property type="protein sequence ID" value="QQD24603.1"/>
    <property type="molecule type" value="Genomic_DNA"/>
</dbReference>
<evidence type="ECO:0000313" key="3">
    <source>
        <dbReference type="EMBL" id="QQD24603.1"/>
    </source>
</evidence>
<dbReference type="InterPro" id="IPR021136">
    <property type="entry name" value="Flagellar_hook_control-like_C"/>
</dbReference>
<dbReference type="Pfam" id="PF02120">
    <property type="entry name" value="Flg_hook"/>
    <property type="match status" value="1"/>
</dbReference>
<dbReference type="InterPro" id="IPR038610">
    <property type="entry name" value="FliK-like_C_sf"/>
</dbReference>
<feature type="domain" description="Flagellar hook-length control protein-like C-terminal" evidence="2">
    <location>
        <begin position="481"/>
        <end position="549"/>
    </location>
</feature>
<feature type="region of interest" description="Disordered" evidence="1">
    <location>
        <begin position="19"/>
        <end position="53"/>
    </location>
</feature>
<proteinExistence type="predicted"/>
<organism evidence="3 4">
    <name type="scientific">Venatoribacter cucullus</name>
    <dbReference type="NCBI Taxonomy" id="2661630"/>
    <lineage>
        <taxon>Bacteria</taxon>
        <taxon>Pseudomonadati</taxon>
        <taxon>Pseudomonadota</taxon>
        <taxon>Gammaproteobacteria</taxon>
        <taxon>Oceanospirillales</taxon>
        <taxon>Oceanospirillaceae</taxon>
        <taxon>Venatoribacter</taxon>
    </lineage>
</organism>
<feature type="compositionally biased region" description="Polar residues" evidence="1">
    <location>
        <begin position="37"/>
        <end position="51"/>
    </location>
</feature>
<evidence type="ECO:0000259" key="2">
    <source>
        <dbReference type="Pfam" id="PF02120"/>
    </source>
</evidence>
<evidence type="ECO:0000256" key="1">
    <source>
        <dbReference type="SAM" id="MobiDB-lite"/>
    </source>
</evidence>
<dbReference type="Proteomes" id="UP000596074">
    <property type="component" value="Chromosome"/>
</dbReference>
<accession>A0A9X7UX91</accession>